<proteinExistence type="inferred from homology"/>
<evidence type="ECO:0000259" key="14">
    <source>
        <dbReference type="Pfam" id="PF14748"/>
    </source>
</evidence>
<dbReference type="GO" id="GO:0004735">
    <property type="term" value="F:pyrroline-5-carboxylate reductase activity"/>
    <property type="evidence" value="ECO:0007669"/>
    <property type="project" value="UniProtKB-UniRule"/>
</dbReference>
<dbReference type="Pfam" id="PF03807">
    <property type="entry name" value="F420_oxidored"/>
    <property type="match status" value="1"/>
</dbReference>
<dbReference type="Proteomes" id="UP000015961">
    <property type="component" value="Unassembled WGS sequence"/>
</dbReference>
<comment type="pathway">
    <text evidence="9 12">Amino-acid biosynthesis; L-proline biosynthesis; L-proline from L-glutamate 5-semialdehyde: step 1/1.</text>
</comment>
<dbReference type="InterPro" id="IPR028939">
    <property type="entry name" value="P5C_Rdtase_cat_N"/>
</dbReference>
<dbReference type="PANTHER" id="PTHR11645">
    <property type="entry name" value="PYRROLINE-5-CARBOXYLATE REDUCTASE"/>
    <property type="match status" value="1"/>
</dbReference>
<keyword evidence="6 9" id="KW-0521">NADP</keyword>
<comment type="subcellular location">
    <subcellularLocation>
        <location evidence="1 9">Cytoplasm</location>
    </subcellularLocation>
</comment>
<feature type="domain" description="Pyrroline-5-carboxylate reductase dimerisation" evidence="14">
    <location>
        <begin position="160"/>
        <end position="263"/>
    </location>
</feature>
<evidence type="ECO:0000256" key="11">
    <source>
        <dbReference type="PIRSR" id="PIRSR000193-1"/>
    </source>
</evidence>
<dbReference type="Pfam" id="PF14748">
    <property type="entry name" value="P5CR_dimer"/>
    <property type="match status" value="1"/>
</dbReference>
<dbReference type="EMBL" id="ASWO01000001">
    <property type="protein sequence ID" value="EOT87590.1"/>
    <property type="molecule type" value="Genomic_DNA"/>
</dbReference>
<dbReference type="GO" id="GO:0055129">
    <property type="term" value="P:L-proline biosynthetic process"/>
    <property type="evidence" value="ECO:0007669"/>
    <property type="project" value="UniProtKB-UniRule"/>
</dbReference>
<keyword evidence="7 9" id="KW-0560">Oxidoreductase</keyword>
<dbReference type="PIRSF" id="PIRSF000193">
    <property type="entry name" value="Pyrrol-5-carb_rd"/>
    <property type="match status" value="1"/>
</dbReference>
<dbReference type="GO" id="GO:0005737">
    <property type="term" value="C:cytoplasm"/>
    <property type="evidence" value="ECO:0007669"/>
    <property type="project" value="UniProtKB-SubCell"/>
</dbReference>
<keyword evidence="4 9" id="KW-0028">Amino-acid biosynthesis</keyword>
<keyword evidence="3 9" id="KW-0963">Cytoplasm</keyword>
<gene>
    <name evidence="9" type="primary">proC</name>
    <name evidence="15" type="ORF">I573_00646</name>
</gene>
<dbReference type="PANTHER" id="PTHR11645:SF0">
    <property type="entry name" value="PYRROLINE-5-CARBOXYLATE REDUCTASE 3"/>
    <property type="match status" value="1"/>
</dbReference>
<dbReference type="RefSeq" id="WP_016185143.1">
    <property type="nucleotide sequence ID" value="NZ_ASWO01000001.1"/>
</dbReference>
<evidence type="ECO:0000259" key="13">
    <source>
        <dbReference type="Pfam" id="PF03807"/>
    </source>
</evidence>
<dbReference type="FunFam" id="3.40.50.720:FF:000190">
    <property type="entry name" value="Pyrroline-5-carboxylate reductase"/>
    <property type="match status" value="1"/>
</dbReference>
<comment type="catalytic activity">
    <reaction evidence="9 12">
        <text>L-proline + NADP(+) = (S)-1-pyrroline-5-carboxylate + NADPH + 2 H(+)</text>
        <dbReference type="Rhea" id="RHEA:14109"/>
        <dbReference type="ChEBI" id="CHEBI:15378"/>
        <dbReference type="ChEBI" id="CHEBI:17388"/>
        <dbReference type="ChEBI" id="CHEBI:57783"/>
        <dbReference type="ChEBI" id="CHEBI:58349"/>
        <dbReference type="ChEBI" id="CHEBI:60039"/>
        <dbReference type="EC" id="1.5.1.2"/>
    </reaction>
</comment>
<accession>S0L8K9</accession>
<dbReference type="AlphaFoldDB" id="S0L8K9"/>
<dbReference type="eggNOG" id="COG0345">
    <property type="taxonomic scope" value="Bacteria"/>
</dbReference>
<sequence>MLKIGFIGAGNMAQAMIKGMIDSRLYQAQDILVYNHRYAPTLEKVVDTYHVTPILDMAEMIKQADLVILAVKPNILRHLLPTLNPLVDTKLVCSIASGVTISELTKGLGDQKIIRVMPNTPAMVGEGMSSVSVTENVSVKEQEAVLEVMSSFGRAELVPESLIDAVVGVSGSAPAYVYVFIEALADGAVAEGMTRQQAYAFAAQTVLGAAKMVIETNEHPGVLKDQVCSPGGTTIAAVQSLEENGFRAATIQAVRMAAKKNREG</sequence>
<dbReference type="InterPro" id="IPR053790">
    <property type="entry name" value="P5CR-like_CS"/>
</dbReference>
<dbReference type="InterPro" id="IPR036291">
    <property type="entry name" value="NAD(P)-bd_dom_sf"/>
</dbReference>
<evidence type="ECO:0000256" key="5">
    <source>
        <dbReference type="ARBA" id="ARBA00022650"/>
    </source>
</evidence>
<dbReference type="InterPro" id="IPR029036">
    <property type="entry name" value="P5CR_dimer"/>
</dbReference>
<dbReference type="HAMAP" id="MF_01925">
    <property type="entry name" value="P5C_reductase"/>
    <property type="match status" value="1"/>
</dbReference>
<comment type="caution">
    <text evidence="15">The sequence shown here is derived from an EMBL/GenBank/DDBJ whole genome shotgun (WGS) entry which is preliminary data.</text>
</comment>
<evidence type="ECO:0000256" key="10">
    <source>
        <dbReference type="NCBIfam" id="TIGR00112"/>
    </source>
</evidence>
<name>S0L8K9_9ENTE</name>
<dbReference type="OrthoDB" id="9805754at2"/>
<feature type="binding site" evidence="11">
    <location>
        <begin position="70"/>
        <end position="73"/>
    </location>
    <ligand>
        <name>NADP(+)</name>
        <dbReference type="ChEBI" id="CHEBI:58349"/>
    </ligand>
</feature>
<dbReference type="SUPFAM" id="SSF48179">
    <property type="entry name" value="6-phosphogluconate dehydrogenase C-terminal domain-like"/>
    <property type="match status" value="1"/>
</dbReference>
<dbReference type="Gene3D" id="1.10.3730.10">
    <property type="entry name" value="ProC C-terminal domain-like"/>
    <property type="match status" value="1"/>
</dbReference>
<dbReference type="FunFam" id="1.10.3730.10:FF:000001">
    <property type="entry name" value="Pyrroline-5-carboxylate reductase"/>
    <property type="match status" value="1"/>
</dbReference>
<evidence type="ECO:0000256" key="12">
    <source>
        <dbReference type="RuleBase" id="RU003903"/>
    </source>
</evidence>
<keyword evidence="16" id="KW-1185">Reference proteome</keyword>
<evidence type="ECO:0000256" key="6">
    <source>
        <dbReference type="ARBA" id="ARBA00022857"/>
    </source>
</evidence>
<dbReference type="STRING" id="1140003.OMY_00653"/>
<evidence type="ECO:0000256" key="8">
    <source>
        <dbReference type="ARBA" id="ARBA00058118"/>
    </source>
</evidence>
<dbReference type="SUPFAM" id="SSF51735">
    <property type="entry name" value="NAD(P)-binding Rossmann-fold domains"/>
    <property type="match status" value="1"/>
</dbReference>
<feature type="binding site" evidence="11">
    <location>
        <begin position="7"/>
        <end position="12"/>
    </location>
    <ligand>
        <name>NADP(+)</name>
        <dbReference type="ChEBI" id="CHEBI:58349"/>
    </ligand>
</feature>
<comment type="catalytic activity">
    <reaction evidence="9">
        <text>L-proline + NAD(+) = (S)-1-pyrroline-5-carboxylate + NADH + 2 H(+)</text>
        <dbReference type="Rhea" id="RHEA:14105"/>
        <dbReference type="ChEBI" id="CHEBI:15378"/>
        <dbReference type="ChEBI" id="CHEBI:17388"/>
        <dbReference type="ChEBI" id="CHEBI:57540"/>
        <dbReference type="ChEBI" id="CHEBI:57945"/>
        <dbReference type="ChEBI" id="CHEBI:60039"/>
        <dbReference type="EC" id="1.5.1.2"/>
    </reaction>
</comment>
<comment type="function">
    <text evidence="8 9">Catalyzes the reduction of 1-pyrroline-5-carboxylate (PCA) to L-proline.</text>
</comment>
<organism evidence="15 16">
    <name type="scientific">Enterococcus sulfureus ATCC 49903</name>
    <dbReference type="NCBI Taxonomy" id="1140003"/>
    <lineage>
        <taxon>Bacteria</taxon>
        <taxon>Bacillati</taxon>
        <taxon>Bacillota</taxon>
        <taxon>Bacilli</taxon>
        <taxon>Lactobacillales</taxon>
        <taxon>Enterococcaceae</taxon>
        <taxon>Enterococcus</taxon>
    </lineage>
</organism>
<evidence type="ECO:0000256" key="2">
    <source>
        <dbReference type="ARBA" id="ARBA00005525"/>
    </source>
</evidence>
<feature type="domain" description="Pyrroline-5-carboxylate reductase catalytic N-terminal" evidence="13">
    <location>
        <begin position="3"/>
        <end position="97"/>
    </location>
</feature>
<evidence type="ECO:0000313" key="16">
    <source>
        <dbReference type="Proteomes" id="UP000015961"/>
    </source>
</evidence>
<dbReference type="Gene3D" id="3.40.50.720">
    <property type="entry name" value="NAD(P)-binding Rossmann-like Domain"/>
    <property type="match status" value="1"/>
</dbReference>
<evidence type="ECO:0000256" key="4">
    <source>
        <dbReference type="ARBA" id="ARBA00022605"/>
    </source>
</evidence>
<reference evidence="15 16" key="1">
    <citation type="submission" date="2013-03" db="EMBL/GenBank/DDBJ databases">
        <title>The Genome Sequence of Enterococcus sulfureus ATCC_49903 (PacBio/Illumina hybrid assembly).</title>
        <authorList>
            <consortium name="The Broad Institute Genomics Platform"/>
            <consortium name="The Broad Institute Genome Sequencing Center for Infectious Disease"/>
            <person name="Earl A."/>
            <person name="Russ C."/>
            <person name="Gilmore M."/>
            <person name="Surin D."/>
            <person name="Walker B."/>
            <person name="Young S."/>
            <person name="Zeng Q."/>
            <person name="Gargeya S."/>
            <person name="Fitzgerald M."/>
            <person name="Haas B."/>
            <person name="Abouelleil A."/>
            <person name="Allen A.W."/>
            <person name="Alvarado L."/>
            <person name="Arachchi H.M."/>
            <person name="Berlin A.M."/>
            <person name="Chapman S.B."/>
            <person name="Gainer-Dewar J."/>
            <person name="Goldberg J."/>
            <person name="Griggs A."/>
            <person name="Gujja S."/>
            <person name="Hansen M."/>
            <person name="Howarth C."/>
            <person name="Imamovic A."/>
            <person name="Ireland A."/>
            <person name="Larimer J."/>
            <person name="McCowan C."/>
            <person name="Murphy C."/>
            <person name="Pearson M."/>
            <person name="Poon T.W."/>
            <person name="Priest M."/>
            <person name="Roberts A."/>
            <person name="Saif S."/>
            <person name="Shea T."/>
            <person name="Sisk P."/>
            <person name="Sykes S."/>
            <person name="Wortman J."/>
            <person name="Nusbaum C."/>
            <person name="Birren B."/>
        </authorList>
    </citation>
    <scope>NUCLEOTIDE SEQUENCE [LARGE SCALE GENOMIC DNA]</scope>
    <source>
        <strain evidence="15 16">ATCC 49903</strain>
    </source>
</reference>
<evidence type="ECO:0000256" key="1">
    <source>
        <dbReference type="ARBA" id="ARBA00004496"/>
    </source>
</evidence>
<dbReference type="InterPro" id="IPR000304">
    <property type="entry name" value="Pyrroline-COOH_reductase"/>
</dbReference>
<evidence type="ECO:0000256" key="3">
    <source>
        <dbReference type="ARBA" id="ARBA00022490"/>
    </source>
</evidence>
<evidence type="ECO:0000256" key="9">
    <source>
        <dbReference type="HAMAP-Rule" id="MF_01925"/>
    </source>
</evidence>
<dbReference type="UniPathway" id="UPA00098">
    <property type="reaction ID" value="UER00361"/>
</dbReference>
<dbReference type="EC" id="1.5.1.2" evidence="9 10"/>
<keyword evidence="5 9" id="KW-0641">Proline biosynthesis</keyword>
<dbReference type="InterPro" id="IPR008927">
    <property type="entry name" value="6-PGluconate_DH-like_C_sf"/>
</dbReference>
<evidence type="ECO:0000256" key="7">
    <source>
        <dbReference type="ARBA" id="ARBA00023002"/>
    </source>
</evidence>
<dbReference type="PATRIC" id="fig|1140003.3.peg.647"/>
<protein>
    <recommendedName>
        <fullName evidence="9 10">Pyrroline-5-carboxylate reductase</fullName>
        <shortName evidence="9">P5C reductase</shortName>
        <shortName evidence="9">P5CR</shortName>
        <ecNumber evidence="9 10">1.5.1.2</ecNumber>
    </recommendedName>
    <alternativeName>
        <fullName evidence="9">PCA reductase</fullName>
    </alternativeName>
</protein>
<dbReference type="PROSITE" id="PS00521">
    <property type="entry name" value="P5CR"/>
    <property type="match status" value="1"/>
</dbReference>
<evidence type="ECO:0000313" key="15">
    <source>
        <dbReference type="EMBL" id="EOT87590.1"/>
    </source>
</evidence>
<dbReference type="NCBIfam" id="TIGR00112">
    <property type="entry name" value="proC"/>
    <property type="match status" value="1"/>
</dbReference>
<comment type="similarity">
    <text evidence="2 9 12">Belongs to the pyrroline-5-carboxylate reductase family.</text>
</comment>